<keyword evidence="2" id="KW-1185">Reference proteome</keyword>
<protein>
    <submittedName>
        <fullName evidence="1">27561_t:CDS:1</fullName>
    </submittedName>
</protein>
<evidence type="ECO:0000313" key="2">
    <source>
        <dbReference type="Proteomes" id="UP000789405"/>
    </source>
</evidence>
<gene>
    <name evidence="1" type="ORF">DERYTH_LOCUS21618</name>
</gene>
<feature type="non-terminal residue" evidence="1">
    <location>
        <position position="588"/>
    </location>
</feature>
<dbReference type="Proteomes" id="UP000789405">
    <property type="component" value="Unassembled WGS sequence"/>
</dbReference>
<dbReference type="AlphaFoldDB" id="A0A9N9P0Y9"/>
<organism evidence="1 2">
    <name type="scientific">Dentiscutata erythropus</name>
    <dbReference type="NCBI Taxonomy" id="1348616"/>
    <lineage>
        <taxon>Eukaryota</taxon>
        <taxon>Fungi</taxon>
        <taxon>Fungi incertae sedis</taxon>
        <taxon>Mucoromycota</taxon>
        <taxon>Glomeromycotina</taxon>
        <taxon>Glomeromycetes</taxon>
        <taxon>Diversisporales</taxon>
        <taxon>Gigasporaceae</taxon>
        <taxon>Dentiscutata</taxon>
    </lineage>
</organism>
<name>A0A9N9P0Y9_9GLOM</name>
<comment type="caution">
    <text evidence="1">The sequence shown here is derived from an EMBL/GenBank/DDBJ whole genome shotgun (WGS) entry which is preliminary data.</text>
</comment>
<evidence type="ECO:0000313" key="1">
    <source>
        <dbReference type="EMBL" id="CAG8792019.1"/>
    </source>
</evidence>
<dbReference type="OrthoDB" id="2391708at2759"/>
<accession>A0A9N9P0Y9</accession>
<proteinExistence type="predicted"/>
<reference evidence="1" key="1">
    <citation type="submission" date="2021-06" db="EMBL/GenBank/DDBJ databases">
        <authorList>
            <person name="Kallberg Y."/>
            <person name="Tangrot J."/>
            <person name="Rosling A."/>
        </authorList>
    </citation>
    <scope>NUCLEOTIDE SEQUENCE</scope>
    <source>
        <strain evidence="1">MA453B</strain>
    </source>
</reference>
<sequence>NSEASDSALGAFEENNTYILLWRSSHIDSTCSFAISAYCIYGFWLPFQHDEYQNMDDPCRIINVIFRPLYEPYIKMICLKNDNFILKNSTIPRIPGYYARIATCLARSHEKEIIWIGTSQAQIICFKDNNNTGEMKLSWCTVITGMPSLIALRKQIRLDKRVTNCESVLIVQIVDGRNIIINSESGIIMQEISSDYSVVIGEFSQIGFNEIILVPHSLGINASSLKMIHLNNLQENDISSDNNVTQVKDASHMSSLIDSLSNRIYDGTAQTRKIKEMLEQKHNLLAHCDSLLECLSDIFAFYHLHQVTFKKRNLSINKSIGKLLPLLVDTPIMLEDMNESTINNNQYLRVLEARVVYGEMSKKDKILIEVLVQSLACQELYAVHLTAYLKNTSKFVSSLIRIRSSCIEILPAEQEGIITALVDLPLDLILSGLEFGILLWYQTIAKSDIDQSACSFEDYEWHSLYVDNIRTTNTMKNVQEFRSADEMCRLILLRPYYNANENDNKRQMMIIRCQNDRRLISTLKTLLRLIVSVPSPVFTSNQSLNNLNSLIDTFEDIIGLSPEHKVNSQIQDSRRKLCTRMAAWLSTL</sequence>
<dbReference type="EMBL" id="CAJVPY010028033">
    <property type="protein sequence ID" value="CAG8792019.1"/>
    <property type="molecule type" value="Genomic_DNA"/>
</dbReference>